<gene>
    <name evidence="3" type="ORF">D5R93_05785</name>
</gene>
<keyword evidence="3" id="KW-0540">Nuclease</keyword>
<evidence type="ECO:0000313" key="3">
    <source>
        <dbReference type="EMBL" id="AYD89682.1"/>
    </source>
</evidence>
<dbReference type="InterPro" id="IPR002711">
    <property type="entry name" value="HNH"/>
</dbReference>
<dbReference type="CDD" id="cd00085">
    <property type="entry name" value="HNHc"/>
    <property type="match status" value="1"/>
</dbReference>
<dbReference type="Proteomes" id="UP000273001">
    <property type="component" value="Chromosome"/>
</dbReference>
<keyword evidence="4" id="KW-1185">Reference proteome</keyword>
<organism evidence="3 4">
    <name type="scientific">Actinomyces lilanjuaniae</name>
    <dbReference type="NCBI Taxonomy" id="2321394"/>
    <lineage>
        <taxon>Bacteria</taxon>
        <taxon>Bacillati</taxon>
        <taxon>Actinomycetota</taxon>
        <taxon>Actinomycetes</taxon>
        <taxon>Actinomycetales</taxon>
        <taxon>Actinomycetaceae</taxon>
        <taxon>Actinomyces</taxon>
    </lineage>
</organism>
<dbReference type="EMBL" id="CP032514">
    <property type="protein sequence ID" value="AYD89682.1"/>
    <property type="molecule type" value="Genomic_DNA"/>
</dbReference>
<dbReference type="Pfam" id="PF01844">
    <property type="entry name" value="HNH"/>
    <property type="match status" value="1"/>
</dbReference>
<evidence type="ECO:0000259" key="2">
    <source>
        <dbReference type="Pfam" id="PF01844"/>
    </source>
</evidence>
<feature type="domain" description="HNH" evidence="2">
    <location>
        <begin position="53"/>
        <end position="88"/>
    </location>
</feature>
<keyword evidence="3" id="KW-0255">Endonuclease</keyword>
<proteinExistence type="predicted"/>
<keyword evidence="3" id="KW-0378">Hydrolase</keyword>
<reference evidence="3 4" key="1">
    <citation type="submission" date="2018-09" db="EMBL/GenBank/DDBJ databases">
        <authorList>
            <person name="Li J."/>
        </authorList>
    </citation>
    <scope>NUCLEOTIDE SEQUENCE [LARGE SCALE GENOMIC DNA]</scope>
    <source>
        <strain evidence="3 4">2129</strain>
    </source>
</reference>
<sequence length="110" mass="11942">MVRGPSRPGVVAVAWARGWSRTSSAEHRRWAAAVLRRDRFVCQLRLDGCQRRASAADHVTAVAEGGEPLDVANGQAVCASCHGRKTREEAARGRARRSRLRPVPPHPGAV</sequence>
<dbReference type="GO" id="GO:0004519">
    <property type="term" value="F:endonuclease activity"/>
    <property type="evidence" value="ECO:0007669"/>
    <property type="project" value="UniProtKB-KW"/>
</dbReference>
<dbReference type="InterPro" id="IPR003615">
    <property type="entry name" value="HNH_nuc"/>
</dbReference>
<accession>A0ABN5PMY1</accession>
<feature type="region of interest" description="Disordered" evidence="1">
    <location>
        <begin position="82"/>
        <end position="110"/>
    </location>
</feature>
<evidence type="ECO:0000313" key="4">
    <source>
        <dbReference type="Proteomes" id="UP000273001"/>
    </source>
</evidence>
<name>A0ABN5PMY1_9ACTO</name>
<protein>
    <submittedName>
        <fullName evidence="3">HNH endonuclease</fullName>
    </submittedName>
</protein>
<dbReference type="Gene3D" id="1.10.30.50">
    <property type="match status" value="1"/>
</dbReference>
<evidence type="ECO:0000256" key="1">
    <source>
        <dbReference type="SAM" id="MobiDB-lite"/>
    </source>
</evidence>